<evidence type="ECO:0000313" key="5">
    <source>
        <dbReference type="WBParaSite" id="DME_0000653901-mRNA-1"/>
    </source>
</evidence>
<gene>
    <name evidence="2" type="ORF">DME_LOCUS9650</name>
</gene>
<keyword evidence="4" id="KW-1185">Reference proteome</keyword>
<dbReference type="Proteomes" id="UP000038040">
    <property type="component" value="Unplaced"/>
</dbReference>
<name>A0A0N4UGC8_DRAME</name>
<evidence type="ECO:0000313" key="3">
    <source>
        <dbReference type="Proteomes" id="UP000038040"/>
    </source>
</evidence>
<evidence type="ECO:0000256" key="1">
    <source>
        <dbReference type="SAM" id="Coils"/>
    </source>
</evidence>
<evidence type="ECO:0000313" key="4">
    <source>
        <dbReference type="Proteomes" id="UP000274756"/>
    </source>
</evidence>
<accession>A0A0N4UGC8</accession>
<dbReference type="AlphaFoldDB" id="A0A0N4UGC8"/>
<dbReference type="EMBL" id="UYYG01001187">
    <property type="protein sequence ID" value="VDN59677.1"/>
    <property type="molecule type" value="Genomic_DNA"/>
</dbReference>
<organism evidence="3 5">
    <name type="scientific">Dracunculus medinensis</name>
    <name type="common">Guinea worm</name>
    <dbReference type="NCBI Taxonomy" id="318479"/>
    <lineage>
        <taxon>Eukaryota</taxon>
        <taxon>Metazoa</taxon>
        <taxon>Ecdysozoa</taxon>
        <taxon>Nematoda</taxon>
        <taxon>Chromadorea</taxon>
        <taxon>Rhabditida</taxon>
        <taxon>Spirurina</taxon>
        <taxon>Dracunculoidea</taxon>
        <taxon>Dracunculidae</taxon>
        <taxon>Dracunculus</taxon>
    </lineage>
</organism>
<sequence>MLSLMIDSIKNEEDQLGPGLTQSEKILNAPNELGEIDDDSIAEEMDSWDTRIDIENVDNFLREQRKEKRRERQKLRLLEREKKNLLKKKHLKRSDS</sequence>
<evidence type="ECO:0000313" key="2">
    <source>
        <dbReference type="EMBL" id="VDN59677.1"/>
    </source>
</evidence>
<feature type="coiled-coil region" evidence="1">
    <location>
        <begin position="61"/>
        <end position="95"/>
    </location>
</feature>
<reference evidence="5" key="1">
    <citation type="submission" date="2017-02" db="UniProtKB">
        <authorList>
            <consortium name="WormBaseParasite"/>
        </authorList>
    </citation>
    <scope>IDENTIFICATION</scope>
</reference>
<reference evidence="2 4" key="2">
    <citation type="submission" date="2018-11" db="EMBL/GenBank/DDBJ databases">
        <authorList>
            <consortium name="Pathogen Informatics"/>
        </authorList>
    </citation>
    <scope>NUCLEOTIDE SEQUENCE [LARGE SCALE GENOMIC DNA]</scope>
</reference>
<dbReference type="WBParaSite" id="DME_0000653901-mRNA-1">
    <property type="protein sequence ID" value="DME_0000653901-mRNA-1"/>
    <property type="gene ID" value="DME_0000653901"/>
</dbReference>
<keyword evidence="1" id="KW-0175">Coiled coil</keyword>
<protein>
    <submittedName>
        <fullName evidence="5">Protein SDA1</fullName>
    </submittedName>
</protein>
<dbReference type="Proteomes" id="UP000274756">
    <property type="component" value="Unassembled WGS sequence"/>
</dbReference>
<proteinExistence type="predicted"/>